<gene>
    <name evidence="1 2" type="ORF">Bm546</name>
    <name evidence="1" type="ORF">BM_Bm546</name>
</gene>
<sequence>MTPETKTFQQFEPKPNSVKEGRHILSSVAFGINIEMSSALFIVHNEEV</sequence>
<reference evidence="1" key="1">
    <citation type="journal article" date="2007" name="Science">
        <title>Draft genome of the filarial nematode parasite Brugia malayi.</title>
        <authorList>
            <person name="Ghedin E."/>
            <person name="Wang S."/>
            <person name="Spiro D."/>
            <person name="Caler E."/>
            <person name="Zhao Q."/>
            <person name="Crabtree J."/>
            <person name="Allen J.E."/>
            <person name="Delcher A.L."/>
            <person name="Guiliano D.B."/>
            <person name="Miranda-Saavedra D."/>
            <person name="Angiuoli S.V."/>
            <person name="Creasy T."/>
            <person name="Amedeo P."/>
            <person name="Haas B."/>
            <person name="El-Sayed N.M."/>
            <person name="Wortman J.R."/>
            <person name="Feldblyum T."/>
            <person name="Tallon L."/>
            <person name="Schatz M."/>
            <person name="Shumway M."/>
            <person name="Koo H."/>
            <person name="Salzberg S.L."/>
            <person name="Schobel S."/>
            <person name="Pertea M."/>
            <person name="Pop M."/>
            <person name="White O."/>
            <person name="Barton G.J."/>
            <person name="Carlow C.K."/>
            <person name="Crawford M.J."/>
            <person name="Daub J."/>
            <person name="Dimmic M.W."/>
            <person name="Estes C.F."/>
            <person name="Foster J.M."/>
            <person name="Ganatra M."/>
            <person name="Gregory W.F."/>
            <person name="Johnson N.M."/>
            <person name="Jin J."/>
            <person name="Komuniecki R."/>
            <person name="Korf I."/>
            <person name="Kumar S."/>
            <person name="Laney S."/>
            <person name="Li B.W."/>
            <person name="Li W."/>
            <person name="Lindblom T.H."/>
            <person name="Lustigman S."/>
            <person name="Ma D."/>
            <person name="Maina C.V."/>
            <person name="Martin D.M."/>
            <person name="McCarter J.P."/>
            <person name="McReynolds L."/>
            <person name="Mitreva M."/>
            <person name="Nutman T.B."/>
            <person name="Parkinson J."/>
            <person name="Peregrin-Alvarez J.M."/>
            <person name="Poole C."/>
            <person name="Ren Q."/>
            <person name="Saunders L."/>
            <person name="Sluder A.E."/>
            <person name="Smith K."/>
            <person name="Stanke M."/>
            <person name="Unnasch T.R."/>
            <person name="Ware J."/>
            <person name="Wei A.D."/>
            <person name="Weil G."/>
            <person name="Williams D.J."/>
            <person name="Zhang Y."/>
            <person name="Williams S.A."/>
            <person name="Fraser-Liggett C."/>
            <person name="Slatko B."/>
            <person name="Blaxter M.L."/>
            <person name="Scott A.L."/>
        </authorList>
    </citation>
    <scope>NUCLEOTIDE SEQUENCE</scope>
    <source>
        <strain evidence="1">FR3</strain>
    </source>
</reference>
<proteinExistence type="predicted"/>
<accession>A0A1U7F1G2</accession>
<organism evidence="1">
    <name type="scientific">Brugia malayi</name>
    <name type="common">Filarial nematode worm</name>
    <dbReference type="NCBI Taxonomy" id="6279"/>
    <lineage>
        <taxon>Eukaryota</taxon>
        <taxon>Metazoa</taxon>
        <taxon>Ecdysozoa</taxon>
        <taxon>Nematoda</taxon>
        <taxon>Chromadorea</taxon>
        <taxon>Rhabditida</taxon>
        <taxon>Spirurina</taxon>
        <taxon>Spiruromorpha</taxon>
        <taxon>Filarioidea</taxon>
        <taxon>Onchocercidae</taxon>
        <taxon>Brugia</taxon>
    </lineage>
</organism>
<name>A0A1U7F1G2_BRUMA</name>
<protein>
    <submittedName>
        <fullName evidence="1">Bm546</fullName>
    </submittedName>
</protein>
<dbReference type="AlphaFoldDB" id="A0A1U7F1G2"/>
<evidence type="ECO:0000313" key="1">
    <source>
        <dbReference type="EMBL" id="CDP97566.1"/>
    </source>
</evidence>
<dbReference type="WormBase" id="Bm546">
    <property type="protein sequence ID" value="BM47469"/>
    <property type="gene ID" value="WBGene00220807"/>
</dbReference>
<evidence type="ECO:0000313" key="2">
    <source>
        <dbReference type="WormBase" id="Bm546"/>
    </source>
</evidence>
<dbReference type="EMBL" id="LN856986">
    <property type="protein sequence ID" value="CDP97566.1"/>
    <property type="molecule type" value="Genomic_DNA"/>
</dbReference>
<reference evidence="1" key="2">
    <citation type="submission" date="2012-12" db="EMBL/GenBank/DDBJ databases">
        <authorList>
            <consortium name="WormBase Consortium"/>
            <person name="Ghedin E."/>
            <person name="Paulini M."/>
        </authorList>
    </citation>
    <scope>NUCLEOTIDE SEQUENCE</scope>
    <source>
        <strain evidence="1">FR3</strain>
    </source>
</reference>